<dbReference type="Proteomes" id="UP000014978">
    <property type="component" value="Unassembled WGS sequence"/>
</dbReference>
<sequence length="609" mass="73243">MIKIYGIKEIVTSIIKLCGFNKEELPIDFDLIDLEMYPIHDICPGFIITIKYLKYKWHVKEPLYKLKSVFRIQENIILHLTNYNEGKCIGDLIKKIFVYGDSETRMQVLKFFRISKYSFYRNIYFEGKILLSTNSFSNEVYLIQLRDIWILDFGADKVNPVILGCDTTYTIENKLFYQKINVTTNCELFRFKIYDNFGLKRFIYCLDEHLKYNNRFIEDDQLCVAKTNHRKPIKRNKYKTETEDFNRFFINNNFEIEDYSKSFIKYYNKRCKIARRIEKEIEKSESFIYLWCNNNILEELKDRISIVNLINRKISKGVKFYFITSSSRENIGKIFLTQKIIYENEENQKKNMFYLVTDKSSIIFCKIKYWEGFYIQGISQLYLYFIQRFNTCGNDIKNFCKNNLTTIFKRVYSIFDSCDMSFCKCCNRKKDIRLDKECILPDDTYLHNLNTSISMFLEPKQNKRNIKAKEFHKEYFLKHLAVYIKKAKININIFLEKYESNIRILSFLKKNIGDKNIDIQINIKDNKKDPKNITTRELNILNDTYFLGTKRINYNIIKSRTKCFPSIIIIDDKKCIFTFKKHIFSSKNHWLVIEDKNTIERIVSKFKAR</sequence>
<evidence type="ECO:0000313" key="2">
    <source>
        <dbReference type="Proteomes" id="UP000014978"/>
    </source>
</evidence>
<name>S7XQY0_SPRLO</name>
<protein>
    <submittedName>
        <fullName evidence="1">Uncharacterized protein</fullName>
    </submittedName>
</protein>
<reference evidence="2" key="1">
    <citation type="journal article" date="2013" name="PLoS Genet.">
        <title>The genome of Spraguea lophii and the basis of host-microsporidian interactions.</title>
        <authorList>
            <person name="Campbell S.E."/>
            <person name="Williams T.A."/>
            <person name="Yousuf A."/>
            <person name="Soanes D.M."/>
            <person name="Paszkiewicz K.H."/>
            <person name="Williams B.A.P."/>
        </authorList>
    </citation>
    <scope>NUCLEOTIDE SEQUENCE [LARGE SCALE GENOMIC DNA]</scope>
    <source>
        <strain evidence="2">42_110</strain>
    </source>
</reference>
<dbReference type="HOGENOM" id="CLU_448470_0_0_1"/>
<gene>
    <name evidence="1" type="ORF">SLOPH_1190</name>
</gene>
<keyword evidence="2" id="KW-1185">Reference proteome</keyword>
<comment type="caution">
    <text evidence="1">The sequence shown here is derived from an EMBL/GenBank/DDBJ whole genome shotgun (WGS) entry which is preliminary data.</text>
</comment>
<proteinExistence type="predicted"/>
<dbReference type="EMBL" id="ATCN01000843">
    <property type="protein sequence ID" value="EPR78358.1"/>
    <property type="molecule type" value="Genomic_DNA"/>
</dbReference>
<dbReference type="AlphaFoldDB" id="S7XQY0"/>
<evidence type="ECO:0000313" key="1">
    <source>
        <dbReference type="EMBL" id="EPR78358.1"/>
    </source>
</evidence>
<dbReference type="VEuPathDB" id="MicrosporidiaDB:SLOPH_1190"/>
<dbReference type="InParanoid" id="S7XQY0"/>
<accession>S7XQY0</accession>
<organism evidence="1 2">
    <name type="scientific">Spraguea lophii (strain 42_110)</name>
    <name type="common">Microsporidian parasite</name>
    <dbReference type="NCBI Taxonomy" id="1358809"/>
    <lineage>
        <taxon>Eukaryota</taxon>
        <taxon>Fungi</taxon>
        <taxon>Fungi incertae sedis</taxon>
        <taxon>Microsporidia</taxon>
        <taxon>Spragueidae</taxon>
        <taxon>Spraguea</taxon>
    </lineage>
</organism>